<dbReference type="OrthoDB" id="29853at2759"/>
<feature type="region of interest" description="Disordered" evidence="1">
    <location>
        <begin position="503"/>
        <end position="594"/>
    </location>
</feature>
<reference evidence="3" key="2">
    <citation type="submission" date="2021-10" db="EMBL/GenBank/DDBJ databases">
        <title>Phylogenomics reveals ancestral predisposition of the termite-cultivated fungus Termitomyces towards a domesticated lifestyle.</title>
        <authorList>
            <person name="Auxier B."/>
            <person name="Grum-Grzhimaylo A."/>
            <person name="Cardenas M.E."/>
            <person name="Lodge J.D."/>
            <person name="Laessoe T."/>
            <person name="Pedersen O."/>
            <person name="Smith M.E."/>
            <person name="Kuyper T.W."/>
            <person name="Franco-Molano E.A."/>
            <person name="Baroni T.J."/>
            <person name="Aanen D.K."/>
        </authorList>
    </citation>
    <scope>NUCLEOTIDE SEQUENCE</scope>
    <source>
        <strain evidence="3">D49</strain>
    </source>
</reference>
<name>A0A9P7K557_9AGAR</name>
<dbReference type="GO" id="GO:0006886">
    <property type="term" value="P:intracellular protein transport"/>
    <property type="evidence" value="ECO:0007669"/>
    <property type="project" value="TreeGrafter"/>
</dbReference>
<feature type="domain" description="Rab-GAP TBC" evidence="2">
    <location>
        <begin position="109"/>
        <end position="381"/>
    </location>
</feature>
<dbReference type="Pfam" id="PF00566">
    <property type="entry name" value="RabGAP-TBC"/>
    <property type="match status" value="1"/>
</dbReference>
<evidence type="ECO:0000256" key="1">
    <source>
        <dbReference type="SAM" id="MobiDB-lite"/>
    </source>
</evidence>
<feature type="compositionally biased region" description="Polar residues" evidence="1">
    <location>
        <begin position="645"/>
        <end position="654"/>
    </location>
</feature>
<evidence type="ECO:0000313" key="3">
    <source>
        <dbReference type="EMBL" id="KAG5636809.1"/>
    </source>
</evidence>
<dbReference type="Gene3D" id="1.10.472.80">
    <property type="entry name" value="Ypt/Rab-GAP domain of gyp1p, domain 3"/>
    <property type="match status" value="1"/>
</dbReference>
<feature type="compositionally biased region" description="Polar residues" evidence="1">
    <location>
        <begin position="585"/>
        <end position="594"/>
    </location>
</feature>
<comment type="caution">
    <text evidence="3">The sequence shown here is derived from an EMBL/GenBank/DDBJ whole genome shotgun (WGS) entry which is preliminary data.</text>
</comment>
<organism evidence="3 4">
    <name type="scientific">Sphagnurus paluster</name>
    <dbReference type="NCBI Taxonomy" id="117069"/>
    <lineage>
        <taxon>Eukaryota</taxon>
        <taxon>Fungi</taxon>
        <taxon>Dikarya</taxon>
        <taxon>Basidiomycota</taxon>
        <taxon>Agaricomycotina</taxon>
        <taxon>Agaricomycetes</taxon>
        <taxon>Agaricomycetidae</taxon>
        <taxon>Agaricales</taxon>
        <taxon>Tricholomatineae</taxon>
        <taxon>Lyophyllaceae</taxon>
        <taxon>Sphagnurus</taxon>
    </lineage>
</organism>
<dbReference type="Gene3D" id="1.10.10.750">
    <property type="entry name" value="Ypt/Rab-GAP domain of gyp1p, domain 1"/>
    <property type="match status" value="1"/>
</dbReference>
<feature type="region of interest" description="Disordered" evidence="1">
    <location>
        <begin position="729"/>
        <end position="1108"/>
    </location>
</feature>
<feature type="region of interest" description="Disordered" evidence="1">
    <location>
        <begin position="629"/>
        <end position="709"/>
    </location>
</feature>
<proteinExistence type="predicted"/>
<protein>
    <recommendedName>
        <fullName evidence="2">Rab-GAP TBC domain-containing protein</fullName>
    </recommendedName>
</protein>
<feature type="compositionally biased region" description="Polar residues" evidence="1">
    <location>
        <begin position="250"/>
        <end position="264"/>
    </location>
</feature>
<feature type="compositionally biased region" description="Low complexity" evidence="1">
    <location>
        <begin position="799"/>
        <end position="808"/>
    </location>
</feature>
<gene>
    <name evidence="3" type="ORF">H0H81_006797</name>
</gene>
<sequence>MSNSLSTDLETVANLLSLHLGTDFARSAAGNKDNHVAPVAIRTIAAPPPTVDTIEDTLEKIARNYGVTWSPGPRRQEILNVISELLDPQGSPVVDMAKLRQICSRGIPDEPSWIRPRIWKLFLGILPVLKASWEKDITKQRESYYDLIKRLLDPFSSLPPPTQPPTTLDSLLLGVSKQLSAIPFTLFEALEAAPEAFESCPLDDNAIHEIKINSARNLDMRVNDLRALEGSDPQMPNTPEIRIEPETRSTPDISLSSPDAGTSDKIQGSTTLLSFKSGILVLNQEIVPEDLAHAEADTFWLFEAMVGEFSELEDEEGGSVWMKKFGERMSWADPDLFQNLYVKGLDPAMPHYSYRWLAPLLTHTLPMTSVLPVWDVLFSRPTRTRDTNPKIEQLLDICIAMLIRARAPIFRLGKGGRKSPSLWAEEANALPPPSPLRAWELGDAFLEGISLLQLYPLEAAGGIDRILHTALDLGHRRDEESRLNQKDNLSLGARLKATMWKGFTNQESSPETSSEEFEEEVFSDEESPEDGNETETPDKREPGLTSRLATTVWRGITNQSSMESSSSPLSPPSPLPPSSPSTLSQELQDMSSPKSSLWAYADKLKDSDAAATLAKVSTNWRAKAILGSWGRPTSSLRGKELPAIPQTSTRSESVSEGYITKRDDGRRGSLPPMDRSGVYSPPPRPLYFRPPRDSFIFPQGENLPLVSPEQNIHHETGFIERTRSLQSSLAALTKTSSTSQSSQPTKSGPRPLLLSPSTPITSPPSRPISRSAGSTPTPDHGEWAHVMRVKGHNLHRDSQSSMSSLSPSDAFRPIRSSRTECDSDTGTSGSRRVALNRKSISPMAPGSRTYQGRPFSGSSTASSDRGLASPSLSTQDDIQGWNHVEVQDSPPLTSPPASKSPSGLQSQGCTVPTSDPSFRRDDAENSVQAEKMTKTTIHSSQYQMDDTSDSSLVHVPSSVRNPRIRSKRYNLRPPNLKIQDDISQQRPTVERKPLNPNTLAVELPHDDQDVARTPKASHFNADDFKMATVQSSSKSPSSKSPRRSRKVSTETQERLRNTSVDSIDIPPRKFSTGQRTRKVFSEKRESSAEEGDDEGYDDLLSAYESEVS</sequence>
<dbReference type="EMBL" id="JABCKI010005891">
    <property type="protein sequence ID" value="KAG5636809.1"/>
    <property type="molecule type" value="Genomic_DNA"/>
</dbReference>
<dbReference type="AlphaFoldDB" id="A0A9P7K557"/>
<dbReference type="InterPro" id="IPR035969">
    <property type="entry name" value="Rab-GAP_TBC_sf"/>
</dbReference>
<feature type="compositionally biased region" description="Basic and acidic residues" evidence="1">
    <location>
        <begin position="1003"/>
        <end position="1012"/>
    </location>
</feature>
<evidence type="ECO:0000259" key="2">
    <source>
        <dbReference type="PROSITE" id="PS50086"/>
    </source>
</evidence>
<feature type="compositionally biased region" description="Pro residues" evidence="1">
    <location>
        <begin position="569"/>
        <end position="579"/>
    </location>
</feature>
<evidence type="ECO:0000313" key="4">
    <source>
        <dbReference type="Proteomes" id="UP000717328"/>
    </source>
</evidence>
<feature type="compositionally biased region" description="Polar residues" evidence="1">
    <location>
        <begin position="934"/>
        <end position="951"/>
    </location>
</feature>
<dbReference type="PROSITE" id="PS50086">
    <property type="entry name" value="TBC_RABGAP"/>
    <property type="match status" value="1"/>
</dbReference>
<dbReference type="InterPro" id="IPR000195">
    <property type="entry name" value="Rab-GAP-TBC_dom"/>
</dbReference>
<dbReference type="PANTHER" id="PTHR22957">
    <property type="entry name" value="TBC1 DOMAIN FAMILY MEMBER GTPASE-ACTIVATING PROTEIN"/>
    <property type="match status" value="1"/>
</dbReference>
<feature type="compositionally biased region" description="Basic and acidic residues" evidence="1">
    <location>
        <begin position="1047"/>
        <end position="1056"/>
    </location>
</feature>
<accession>A0A9P7K557</accession>
<feature type="region of interest" description="Disordered" evidence="1">
    <location>
        <begin position="228"/>
        <end position="264"/>
    </location>
</feature>
<dbReference type="Proteomes" id="UP000717328">
    <property type="component" value="Unassembled WGS sequence"/>
</dbReference>
<dbReference type="Gene3D" id="1.20.1260.60">
    <property type="entry name" value="Vacuolar protein sorting-associated protein Ist1"/>
    <property type="match status" value="1"/>
</dbReference>
<feature type="compositionally biased region" description="Low complexity" evidence="1">
    <location>
        <begin position="729"/>
        <end position="760"/>
    </location>
</feature>
<dbReference type="SUPFAM" id="SSF47923">
    <property type="entry name" value="Ypt/Rab-GAP domain of gyp1p"/>
    <property type="match status" value="2"/>
</dbReference>
<dbReference type="PANTHER" id="PTHR22957:SF27">
    <property type="entry name" value="TBC1 DOMAIN FAMILY MEMBER 13"/>
    <property type="match status" value="1"/>
</dbReference>
<reference evidence="3" key="1">
    <citation type="submission" date="2021-02" db="EMBL/GenBank/DDBJ databases">
        <authorList>
            <person name="Nieuwenhuis M."/>
            <person name="Van De Peppel L.J.J."/>
        </authorList>
    </citation>
    <scope>NUCLEOTIDE SEQUENCE</scope>
    <source>
        <strain evidence="3">D49</strain>
    </source>
</reference>
<dbReference type="InterPro" id="IPR042277">
    <property type="entry name" value="IST1-like"/>
</dbReference>
<keyword evidence="4" id="KW-1185">Reference proteome</keyword>
<feature type="compositionally biased region" description="Acidic residues" evidence="1">
    <location>
        <begin position="513"/>
        <end position="535"/>
    </location>
</feature>
<feature type="compositionally biased region" description="Acidic residues" evidence="1">
    <location>
        <begin position="1088"/>
        <end position="1097"/>
    </location>
</feature>
<feature type="compositionally biased region" description="Polar residues" evidence="1">
    <location>
        <begin position="895"/>
        <end position="916"/>
    </location>
</feature>
<dbReference type="GO" id="GO:0005096">
    <property type="term" value="F:GTPase activator activity"/>
    <property type="evidence" value="ECO:0007669"/>
    <property type="project" value="TreeGrafter"/>
</dbReference>